<evidence type="ECO:0000313" key="2">
    <source>
        <dbReference type="Proteomes" id="UP000036261"/>
    </source>
</evidence>
<gene>
    <name evidence="1" type="ORF">ACM46_19225</name>
</gene>
<evidence type="ECO:0000313" key="1">
    <source>
        <dbReference type="EMBL" id="KMQ59268.1"/>
    </source>
</evidence>
<keyword evidence="2" id="KW-1185">Reference proteome</keyword>
<protein>
    <submittedName>
        <fullName evidence="1">Uncharacterized protein</fullName>
    </submittedName>
</protein>
<proteinExistence type="predicted"/>
<dbReference type="OrthoDB" id="1451563at2"/>
<comment type="caution">
    <text evidence="1">The sequence shown here is derived from an EMBL/GenBank/DDBJ whole genome shotgun (WGS) entry which is preliminary data.</text>
</comment>
<accession>A0A0J7HYF9</accession>
<dbReference type="PATRIC" id="fig|558151.6.peg.4053"/>
<dbReference type="Proteomes" id="UP000036261">
    <property type="component" value="Unassembled WGS sequence"/>
</dbReference>
<dbReference type="RefSeq" id="WP_048508320.1">
    <property type="nucleotide sequence ID" value="NZ_LFND01000007.1"/>
</dbReference>
<organism evidence="1 2">
    <name type="scientific">Chryseobacterium angstadtii</name>
    <dbReference type="NCBI Taxonomy" id="558151"/>
    <lineage>
        <taxon>Bacteria</taxon>
        <taxon>Pseudomonadati</taxon>
        <taxon>Bacteroidota</taxon>
        <taxon>Flavobacteriia</taxon>
        <taxon>Flavobacteriales</taxon>
        <taxon>Weeksellaceae</taxon>
        <taxon>Chryseobacterium group</taxon>
        <taxon>Chryseobacterium</taxon>
    </lineage>
</organism>
<name>A0A0J7HYF9_9FLAO</name>
<dbReference type="EMBL" id="LFND01000007">
    <property type="protein sequence ID" value="KMQ59268.1"/>
    <property type="molecule type" value="Genomic_DNA"/>
</dbReference>
<sequence length="229" mass="26453">MKEIIVFLFVLLNINIMNGQEKFNWEEKEKQSQIDQMQDLKNCDENLLKKDIEGLNRDQHPIRFSAFPVLPYKAGMMTQTHVIKLKKNKLAAVSFSIENSNINRYYIKNKSDEAFFTIVCLVDESVKDPFQNASVISRNYPNFIGQGVINTNIEPVEYISFITADRKQFAIVNMRLFDLEMGRIILISPQKGGFIKSMQINAPILESSEVSGYIQNVILKKDDVTHFFE</sequence>
<reference evidence="1 2" key="1">
    <citation type="journal article" date="2013" name="Int. J. Syst. Evol. Microbiol.">
        <title>Chryseobacterium angstadtii sp. nov., isolated from a newt tank.</title>
        <authorList>
            <person name="Kirk K.E."/>
            <person name="Hoffman J.A."/>
            <person name="Smith K.A."/>
            <person name="Strahan B.L."/>
            <person name="Failor K.C."/>
            <person name="Krebs J.E."/>
            <person name="Gale A.N."/>
            <person name="Do T.D."/>
            <person name="Sontag T.C."/>
            <person name="Batties A.M."/>
            <person name="Mistiszyn K."/>
            <person name="Newman J.D."/>
        </authorList>
    </citation>
    <scope>NUCLEOTIDE SEQUENCE [LARGE SCALE GENOMIC DNA]</scope>
    <source>
        <strain evidence="1 2">KM</strain>
    </source>
</reference>
<dbReference type="AlphaFoldDB" id="A0A0J7HYF9"/>